<protein>
    <submittedName>
        <fullName evidence="1">Uncharacterized protein</fullName>
    </submittedName>
</protein>
<evidence type="ECO:0000313" key="2">
    <source>
        <dbReference type="Proteomes" id="UP001148662"/>
    </source>
</evidence>
<sequence length="218" mass="23189">MSRLYIFSHPAYIVSPSAASGVLLSVATFLVLYLYFICPPLHSLSSSLPALAASLGAYATLASTLCAIAADIIAIAITWIKTYRHVREASSVHVRFGFGASLLQYGTLFFILPNVILSRFLLNLRQIDAPEVGSSPGHVSRFSVPNFRMPTVPSIIGNLGEPLAYAEELEGIVDAEHADSEASEVGSSAVWNSGEGGGSPEVPNVDTIEIKEVPVDLV</sequence>
<name>A0ACC1T5J9_9APHY</name>
<gene>
    <name evidence="1" type="ORF">NM688_g3520</name>
</gene>
<dbReference type="Proteomes" id="UP001148662">
    <property type="component" value="Unassembled WGS sequence"/>
</dbReference>
<proteinExistence type="predicted"/>
<accession>A0ACC1T5J9</accession>
<evidence type="ECO:0000313" key="1">
    <source>
        <dbReference type="EMBL" id="KAJ3553607.1"/>
    </source>
</evidence>
<reference evidence="1" key="1">
    <citation type="submission" date="2022-07" db="EMBL/GenBank/DDBJ databases">
        <title>Genome Sequence of Phlebia brevispora.</title>
        <authorList>
            <person name="Buettner E."/>
        </authorList>
    </citation>
    <scope>NUCLEOTIDE SEQUENCE</scope>
    <source>
        <strain evidence="1">MPL23</strain>
    </source>
</reference>
<comment type="caution">
    <text evidence="1">The sequence shown here is derived from an EMBL/GenBank/DDBJ whole genome shotgun (WGS) entry which is preliminary data.</text>
</comment>
<organism evidence="1 2">
    <name type="scientific">Phlebia brevispora</name>
    <dbReference type="NCBI Taxonomy" id="194682"/>
    <lineage>
        <taxon>Eukaryota</taxon>
        <taxon>Fungi</taxon>
        <taxon>Dikarya</taxon>
        <taxon>Basidiomycota</taxon>
        <taxon>Agaricomycotina</taxon>
        <taxon>Agaricomycetes</taxon>
        <taxon>Polyporales</taxon>
        <taxon>Meruliaceae</taxon>
        <taxon>Phlebia</taxon>
    </lineage>
</organism>
<dbReference type="EMBL" id="JANHOG010000519">
    <property type="protein sequence ID" value="KAJ3553607.1"/>
    <property type="molecule type" value="Genomic_DNA"/>
</dbReference>
<keyword evidence="2" id="KW-1185">Reference proteome</keyword>